<feature type="region of interest" description="Disordered" evidence="1">
    <location>
        <begin position="261"/>
        <end position="280"/>
    </location>
</feature>
<protein>
    <submittedName>
        <fullName evidence="2">Unnamed protein product</fullName>
    </submittedName>
</protein>
<reference evidence="2" key="1">
    <citation type="submission" date="2023-04" db="EMBL/GenBank/DDBJ databases">
        <title>Phytophthora fragariaefolia NBRC 109709.</title>
        <authorList>
            <person name="Ichikawa N."/>
            <person name="Sato H."/>
            <person name="Tonouchi N."/>
        </authorList>
    </citation>
    <scope>NUCLEOTIDE SEQUENCE</scope>
    <source>
        <strain evidence="2">NBRC 109709</strain>
    </source>
</reference>
<name>A0A9W6U2P2_9STRA</name>
<gene>
    <name evidence="2" type="ORF">Pfra01_000406700</name>
</gene>
<feature type="compositionally biased region" description="Low complexity" evidence="1">
    <location>
        <begin position="344"/>
        <end position="366"/>
    </location>
</feature>
<organism evidence="2 3">
    <name type="scientific">Phytophthora fragariaefolia</name>
    <dbReference type="NCBI Taxonomy" id="1490495"/>
    <lineage>
        <taxon>Eukaryota</taxon>
        <taxon>Sar</taxon>
        <taxon>Stramenopiles</taxon>
        <taxon>Oomycota</taxon>
        <taxon>Peronosporomycetes</taxon>
        <taxon>Peronosporales</taxon>
        <taxon>Peronosporaceae</taxon>
        <taxon>Phytophthora</taxon>
    </lineage>
</organism>
<sequence length="439" mass="49270">MSGKEEEAGNTAVPEPIVSRIVDIAADVAQQVNDFPQDASDEDFTKFLRGHHSKRLRAVCTQLDLHPQADPSLNHKDGYIELLSQYRRARLRGEVFSGHRTRSKKRPASVELGARTKHCGFRLANVLFSPTFFPRMAESGALPSTGLQVDVVDGRAKFWREVAAAYASENPEFDMVVGQCGRYEGIQPQLAPRHSPAQLCSIWKETVMRYEESLARWKQLGTESAGFTHFCGDFLDGLYLHDWLQIRPIPVDPDQLRASKRARNDNNQQGGVNAVADGNERSERQNFLTPHQKEETAQSRPSNSDGIQECVEQGFIVRPNAAQTPTQYQPLSASKQRRVLQRVESSQTAEQSQSEQAQAQQAPQRQDPLDIIDAHGGRRYRNKYEGVIYSSQALRETMSAIEALKRGRFDSAVIAQAEESMDAIIQVWLRELDTAGRPD</sequence>
<dbReference type="Proteomes" id="UP001165121">
    <property type="component" value="Unassembled WGS sequence"/>
</dbReference>
<evidence type="ECO:0000313" key="3">
    <source>
        <dbReference type="Proteomes" id="UP001165121"/>
    </source>
</evidence>
<proteinExistence type="predicted"/>
<comment type="caution">
    <text evidence="2">The sequence shown here is derived from an EMBL/GenBank/DDBJ whole genome shotgun (WGS) entry which is preliminary data.</text>
</comment>
<dbReference type="EMBL" id="BSXT01000320">
    <property type="protein sequence ID" value="GMF24330.1"/>
    <property type="molecule type" value="Genomic_DNA"/>
</dbReference>
<accession>A0A9W6U2P2</accession>
<feature type="compositionally biased region" description="Polar residues" evidence="1">
    <location>
        <begin position="322"/>
        <end position="334"/>
    </location>
</feature>
<dbReference type="OrthoDB" id="101606at2759"/>
<dbReference type="AlphaFoldDB" id="A0A9W6U2P2"/>
<evidence type="ECO:0000256" key="1">
    <source>
        <dbReference type="SAM" id="MobiDB-lite"/>
    </source>
</evidence>
<evidence type="ECO:0000313" key="2">
    <source>
        <dbReference type="EMBL" id="GMF24330.1"/>
    </source>
</evidence>
<feature type="region of interest" description="Disordered" evidence="1">
    <location>
        <begin position="322"/>
        <end position="368"/>
    </location>
</feature>
<keyword evidence="3" id="KW-1185">Reference proteome</keyword>